<sequence>MSAVHLYEYVQAAHDAANQGVVERKTATNQTKCGYVREKVTRHKTEVTCKRCLRKMESIM</sequence>
<dbReference type="AlphaFoldDB" id="A0A8H9N1V3"/>
<protein>
    <submittedName>
        <fullName evidence="1">Uncharacterized protein</fullName>
    </submittedName>
</protein>
<comment type="caution">
    <text evidence="1">The sequence shown here is derived from an EMBL/GenBank/DDBJ whole genome shotgun (WGS) entry which is preliminary data.</text>
</comment>
<gene>
    <name evidence="1" type="ORF">I7730_15880</name>
</gene>
<dbReference type="EMBL" id="DACRBY010000020">
    <property type="protein sequence ID" value="HAS8541262.1"/>
    <property type="molecule type" value="Genomic_DNA"/>
</dbReference>
<name>A0A8H9N1V3_VIBVL</name>
<accession>A0A8H9N1V3</accession>
<organism evidence="1">
    <name type="scientific">Vibrio vulnificus</name>
    <dbReference type="NCBI Taxonomy" id="672"/>
    <lineage>
        <taxon>Bacteria</taxon>
        <taxon>Pseudomonadati</taxon>
        <taxon>Pseudomonadota</taxon>
        <taxon>Gammaproteobacteria</taxon>
        <taxon>Vibrionales</taxon>
        <taxon>Vibrionaceae</taxon>
        <taxon>Vibrio</taxon>
    </lineage>
</organism>
<proteinExistence type="predicted"/>
<reference evidence="1" key="2">
    <citation type="submission" date="2019-01" db="EMBL/GenBank/DDBJ databases">
        <authorList>
            <consortium name="NCBI Pathogen Detection Project"/>
        </authorList>
    </citation>
    <scope>NUCLEOTIDE SEQUENCE</scope>
    <source>
        <strain evidence="1">BCW_3452</strain>
    </source>
</reference>
<evidence type="ECO:0000313" key="1">
    <source>
        <dbReference type="EMBL" id="HAS8541262.1"/>
    </source>
</evidence>
<dbReference type="Proteomes" id="UP000863257">
    <property type="component" value="Unassembled WGS sequence"/>
</dbReference>
<reference evidence="1" key="1">
    <citation type="journal article" date="2018" name="Genome Biol.">
        <title>SKESA: strategic k-mer extension for scrupulous assemblies.</title>
        <authorList>
            <person name="Souvorov A."/>
            <person name="Agarwala R."/>
            <person name="Lipman D.J."/>
        </authorList>
    </citation>
    <scope>NUCLEOTIDE SEQUENCE</scope>
    <source>
        <strain evidence="1">BCW_3452</strain>
    </source>
</reference>